<feature type="compositionally biased region" description="Pro residues" evidence="1">
    <location>
        <begin position="439"/>
        <end position="452"/>
    </location>
</feature>
<feature type="compositionally biased region" description="Low complexity" evidence="1">
    <location>
        <begin position="414"/>
        <end position="438"/>
    </location>
</feature>
<keyword evidence="3" id="KW-1185">Reference proteome</keyword>
<name>A0ABN9Y0X4_9DINO</name>
<dbReference type="EMBL" id="CAUYUJ010021562">
    <property type="protein sequence ID" value="CAK0905458.1"/>
    <property type="molecule type" value="Genomic_DNA"/>
</dbReference>
<protein>
    <submittedName>
        <fullName evidence="2">Uncharacterized protein</fullName>
    </submittedName>
</protein>
<organism evidence="2 3">
    <name type="scientific">Prorocentrum cordatum</name>
    <dbReference type="NCBI Taxonomy" id="2364126"/>
    <lineage>
        <taxon>Eukaryota</taxon>
        <taxon>Sar</taxon>
        <taxon>Alveolata</taxon>
        <taxon>Dinophyceae</taxon>
        <taxon>Prorocentrales</taxon>
        <taxon>Prorocentraceae</taxon>
        <taxon>Prorocentrum</taxon>
    </lineage>
</organism>
<feature type="region of interest" description="Disordered" evidence="1">
    <location>
        <begin position="412"/>
        <end position="456"/>
    </location>
</feature>
<comment type="caution">
    <text evidence="2">The sequence shown here is derived from an EMBL/GenBank/DDBJ whole genome shotgun (WGS) entry which is preliminary data.</text>
</comment>
<sequence>MDHRQMCCRGPVADLSAMCRRFQVDVPPRVGLPLTLPLMSVLDVRELDHSTKRPWFNSDALEATMRGVGIGYRYVGQERDEAAWAEAVARDVLESQPPVCLLGVRALARECPRLRLAQRLEEQLGWAVVHLQPSADAPPALRLLAHRHAEVYARSRGWASHAAAVAERLEREMGLSGTWQSRVCGRHPPDGSTSWEEWDRGRKFPAPGEAPLVVRLPWETSMLIVPGFMTKAEVYSLQQACLPGAIDYDQPRRQVRNPDGSFTQFNEHHKEAWLCEDYDHRDTRRVVPPRAHPGQPLSPSVREVVARAAAAAMAPFNGVMCRWEPPGVHLKDGPHTYATHCGWGSTTVIGLMAVGATRVVLLPTSTASRGTTGAGGERWSPSTYPWRRACSWRWAARSRSAGCTPSRATRRRCLSASSSPSSSTRTPRSERSSSLLPPSCSPPSSAPCPPWQSCPSSGPGRVGFVEFAHCLNRLSHPPGRPRRC</sequence>
<gene>
    <name evidence="2" type="ORF">PCOR1329_LOCUS81156</name>
</gene>
<evidence type="ECO:0000313" key="2">
    <source>
        <dbReference type="EMBL" id="CAK0905458.1"/>
    </source>
</evidence>
<dbReference type="Proteomes" id="UP001189429">
    <property type="component" value="Unassembled WGS sequence"/>
</dbReference>
<accession>A0ABN9Y0X4</accession>
<evidence type="ECO:0000313" key="3">
    <source>
        <dbReference type="Proteomes" id="UP001189429"/>
    </source>
</evidence>
<proteinExistence type="predicted"/>
<reference evidence="2" key="1">
    <citation type="submission" date="2023-10" db="EMBL/GenBank/DDBJ databases">
        <authorList>
            <person name="Chen Y."/>
            <person name="Shah S."/>
            <person name="Dougan E. K."/>
            <person name="Thang M."/>
            <person name="Chan C."/>
        </authorList>
    </citation>
    <scope>NUCLEOTIDE SEQUENCE [LARGE SCALE GENOMIC DNA]</scope>
</reference>
<evidence type="ECO:0000256" key="1">
    <source>
        <dbReference type="SAM" id="MobiDB-lite"/>
    </source>
</evidence>